<evidence type="ECO:0000313" key="2">
    <source>
        <dbReference type="Proteomes" id="UP000024635"/>
    </source>
</evidence>
<reference evidence="2" key="1">
    <citation type="journal article" date="2015" name="Nat. Genet.">
        <title>The genome and transcriptome of the zoonotic hookworm Ancylostoma ceylanicum identify infection-specific gene families.</title>
        <authorList>
            <person name="Schwarz E.M."/>
            <person name="Hu Y."/>
            <person name="Antoshechkin I."/>
            <person name="Miller M.M."/>
            <person name="Sternberg P.W."/>
            <person name="Aroian R.V."/>
        </authorList>
    </citation>
    <scope>NUCLEOTIDE SEQUENCE</scope>
    <source>
        <strain evidence="2">HY135</strain>
    </source>
</reference>
<dbReference type="EMBL" id="JARK01001558">
    <property type="protein sequence ID" value="EYB90184.1"/>
    <property type="molecule type" value="Genomic_DNA"/>
</dbReference>
<accession>A0A016SIP3</accession>
<gene>
    <name evidence="1" type="primary">Acey_s0222.g2596</name>
    <name evidence="1" type="ORF">Y032_0222g2596</name>
</gene>
<sequence length="71" mass="8200">MLCAIHRKYGYNSHIFDKRPILNNVVLSDDYRAIRGFYDGEWMNDSASADADTSFQLRFATDNGCRVDFNT</sequence>
<comment type="caution">
    <text evidence="1">The sequence shown here is derived from an EMBL/GenBank/DDBJ whole genome shotgun (WGS) entry which is preliminary data.</text>
</comment>
<dbReference type="Proteomes" id="UP000024635">
    <property type="component" value="Unassembled WGS sequence"/>
</dbReference>
<name>A0A016SIP3_9BILA</name>
<proteinExistence type="predicted"/>
<evidence type="ECO:0000313" key="1">
    <source>
        <dbReference type="EMBL" id="EYB90184.1"/>
    </source>
</evidence>
<dbReference type="AlphaFoldDB" id="A0A016SIP3"/>
<keyword evidence="2" id="KW-1185">Reference proteome</keyword>
<organism evidence="1 2">
    <name type="scientific">Ancylostoma ceylanicum</name>
    <dbReference type="NCBI Taxonomy" id="53326"/>
    <lineage>
        <taxon>Eukaryota</taxon>
        <taxon>Metazoa</taxon>
        <taxon>Ecdysozoa</taxon>
        <taxon>Nematoda</taxon>
        <taxon>Chromadorea</taxon>
        <taxon>Rhabditida</taxon>
        <taxon>Rhabditina</taxon>
        <taxon>Rhabditomorpha</taxon>
        <taxon>Strongyloidea</taxon>
        <taxon>Ancylostomatidae</taxon>
        <taxon>Ancylostomatinae</taxon>
        <taxon>Ancylostoma</taxon>
    </lineage>
</organism>
<protein>
    <submittedName>
        <fullName evidence="1">Uncharacterized protein</fullName>
    </submittedName>
</protein>